<dbReference type="AlphaFoldDB" id="A0A9Q3B7Y2"/>
<accession>A0A9Q3B7Y2</accession>
<protein>
    <submittedName>
        <fullName evidence="1">Uncharacterized protein</fullName>
    </submittedName>
</protein>
<comment type="caution">
    <text evidence="1">The sequence shown here is derived from an EMBL/GenBank/DDBJ whole genome shotgun (WGS) entry which is preliminary data.</text>
</comment>
<proteinExistence type="predicted"/>
<organism evidence="1 2">
    <name type="scientific">Austropuccinia psidii MF-1</name>
    <dbReference type="NCBI Taxonomy" id="1389203"/>
    <lineage>
        <taxon>Eukaryota</taxon>
        <taxon>Fungi</taxon>
        <taxon>Dikarya</taxon>
        <taxon>Basidiomycota</taxon>
        <taxon>Pucciniomycotina</taxon>
        <taxon>Pucciniomycetes</taxon>
        <taxon>Pucciniales</taxon>
        <taxon>Sphaerophragmiaceae</taxon>
        <taxon>Austropuccinia</taxon>
    </lineage>
</organism>
<sequence>MPTLTLELASTSLPNPLLRLACLRARTPLQMRLQHYPPSPPSPLLMLPHPRLIFSLAHNPYAAAGPSSYASRPPSPPFTPPCTCHLPSLLLWSAFPTCL</sequence>
<gene>
    <name evidence="1" type="ORF">O181_000099</name>
</gene>
<dbReference type="Proteomes" id="UP000765509">
    <property type="component" value="Unassembled WGS sequence"/>
</dbReference>
<dbReference type="EMBL" id="AVOT02000008">
    <property type="protein sequence ID" value="MBW0460384.1"/>
    <property type="molecule type" value="Genomic_DNA"/>
</dbReference>
<keyword evidence="2" id="KW-1185">Reference proteome</keyword>
<name>A0A9Q3B7Y2_9BASI</name>
<reference evidence="1" key="1">
    <citation type="submission" date="2021-03" db="EMBL/GenBank/DDBJ databases">
        <title>Draft genome sequence of rust myrtle Austropuccinia psidii MF-1, a brazilian biotype.</title>
        <authorList>
            <person name="Quecine M.C."/>
            <person name="Pachon D.M.R."/>
            <person name="Bonatelli M.L."/>
            <person name="Correr F.H."/>
            <person name="Franceschini L.M."/>
            <person name="Leite T.F."/>
            <person name="Margarido G.R.A."/>
            <person name="Almeida C.A."/>
            <person name="Ferrarezi J.A."/>
            <person name="Labate C.A."/>
        </authorList>
    </citation>
    <scope>NUCLEOTIDE SEQUENCE</scope>
    <source>
        <strain evidence="1">MF-1</strain>
    </source>
</reference>
<evidence type="ECO:0000313" key="2">
    <source>
        <dbReference type="Proteomes" id="UP000765509"/>
    </source>
</evidence>
<evidence type="ECO:0000313" key="1">
    <source>
        <dbReference type="EMBL" id="MBW0460384.1"/>
    </source>
</evidence>